<protein>
    <submittedName>
        <fullName evidence="1">Uncharacterized protein</fullName>
    </submittedName>
</protein>
<sequence length="153" mass="16162">MGGIECGIEIRTKSMFGIGIRNRAEVGAGNAAFRESNWARCTLIATAELIKTVLFTSAASFGCAGALNLKGSKGGANLVRGSPLQLLLPDITLNEQMQLKLHKLAARICIASGSLRRCTTPVEVGREPGVSLALRSATTSAITDLRFQANVFI</sequence>
<name>A0A4C1YCA4_EUMVA</name>
<dbReference type="EMBL" id="BGZK01001146">
    <property type="protein sequence ID" value="GBP72462.1"/>
    <property type="molecule type" value="Genomic_DNA"/>
</dbReference>
<reference evidence="1 2" key="1">
    <citation type="journal article" date="2019" name="Commun. Biol.">
        <title>The bagworm genome reveals a unique fibroin gene that provides high tensile strength.</title>
        <authorList>
            <person name="Kono N."/>
            <person name="Nakamura H."/>
            <person name="Ohtoshi R."/>
            <person name="Tomita M."/>
            <person name="Numata K."/>
            <person name="Arakawa K."/>
        </authorList>
    </citation>
    <scope>NUCLEOTIDE SEQUENCE [LARGE SCALE GENOMIC DNA]</scope>
</reference>
<keyword evidence="2" id="KW-1185">Reference proteome</keyword>
<evidence type="ECO:0000313" key="2">
    <source>
        <dbReference type="Proteomes" id="UP000299102"/>
    </source>
</evidence>
<proteinExistence type="predicted"/>
<gene>
    <name evidence="1" type="ORF">EVAR_24373_1</name>
</gene>
<dbReference type="AlphaFoldDB" id="A0A4C1YCA4"/>
<comment type="caution">
    <text evidence="1">The sequence shown here is derived from an EMBL/GenBank/DDBJ whole genome shotgun (WGS) entry which is preliminary data.</text>
</comment>
<evidence type="ECO:0000313" key="1">
    <source>
        <dbReference type="EMBL" id="GBP72462.1"/>
    </source>
</evidence>
<accession>A0A4C1YCA4</accession>
<organism evidence="1 2">
    <name type="scientific">Eumeta variegata</name>
    <name type="common">Bagworm moth</name>
    <name type="synonym">Eumeta japonica</name>
    <dbReference type="NCBI Taxonomy" id="151549"/>
    <lineage>
        <taxon>Eukaryota</taxon>
        <taxon>Metazoa</taxon>
        <taxon>Ecdysozoa</taxon>
        <taxon>Arthropoda</taxon>
        <taxon>Hexapoda</taxon>
        <taxon>Insecta</taxon>
        <taxon>Pterygota</taxon>
        <taxon>Neoptera</taxon>
        <taxon>Endopterygota</taxon>
        <taxon>Lepidoptera</taxon>
        <taxon>Glossata</taxon>
        <taxon>Ditrysia</taxon>
        <taxon>Tineoidea</taxon>
        <taxon>Psychidae</taxon>
        <taxon>Oiketicinae</taxon>
        <taxon>Eumeta</taxon>
    </lineage>
</organism>
<dbReference type="Proteomes" id="UP000299102">
    <property type="component" value="Unassembled WGS sequence"/>
</dbReference>